<dbReference type="CDD" id="cd02440">
    <property type="entry name" value="AdoMet_MTases"/>
    <property type="match status" value="1"/>
</dbReference>
<comment type="pathway">
    <text evidence="1">Secondary metabolite biosynthesis.</text>
</comment>
<keyword evidence="3" id="KW-0949">S-adenosyl-L-methionine</keyword>
<name>A0A8H4X814_9HYPO</name>
<reference evidence="6" key="1">
    <citation type="journal article" date="2020" name="BMC Genomics">
        <title>Correction to: Identification and distribution of gene clusters required for synthesis of sphingolipid metabolism inhibitors in diverse species of the filamentous fungus Fusarium.</title>
        <authorList>
            <person name="Kim H.S."/>
            <person name="Lohmar J.M."/>
            <person name="Busman M."/>
            <person name="Brown D.W."/>
            <person name="Naumann T.A."/>
            <person name="Divon H.H."/>
            <person name="Lysoe E."/>
            <person name="Uhlig S."/>
            <person name="Proctor R.H."/>
        </authorList>
    </citation>
    <scope>NUCLEOTIDE SEQUENCE</scope>
    <source>
        <strain evidence="6">NRRL 20472</strain>
    </source>
</reference>
<comment type="similarity">
    <text evidence="4">Belongs to the class I-like SAM-binding methyltransferase superfamily.</text>
</comment>
<evidence type="ECO:0000313" key="6">
    <source>
        <dbReference type="EMBL" id="KAF4965402.1"/>
    </source>
</evidence>
<gene>
    <name evidence="6" type="ORF">FSARC_6796</name>
</gene>
<dbReference type="Gene3D" id="3.40.50.150">
    <property type="entry name" value="Vaccinia Virus protein VP39"/>
    <property type="match status" value="1"/>
</dbReference>
<dbReference type="SUPFAM" id="SSF53335">
    <property type="entry name" value="S-adenosyl-L-methionine-dependent methyltransferases"/>
    <property type="match status" value="1"/>
</dbReference>
<dbReference type="InterPro" id="IPR041698">
    <property type="entry name" value="Methyltransf_25"/>
</dbReference>
<evidence type="ECO:0000313" key="7">
    <source>
        <dbReference type="Proteomes" id="UP000622797"/>
    </source>
</evidence>
<comment type="caution">
    <text evidence="6">The sequence shown here is derived from an EMBL/GenBank/DDBJ whole genome shotgun (WGS) entry which is preliminary data.</text>
</comment>
<dbReference type="PANTHER" id="PTHR35897:SF1">
    <property type="entry name" value="METHYLTRANSFERASE AUSD"/>
    <property type="match status" value="1"/>
</dbReference>
<sequence>MLLSMDVMKVRDWTYLEDPPKDIGPARHLLEVYSKIPYNDLEGHIRRVQLTWIFGVQREKAWCISQYPCVGRWKFLYIPDPKDPRYQQALFRLNVAGSRDVLLDLGCGVGQVIRQFRADGVEGAQLIGTDLQPGFIDIGYDLFQDRDQLEAAFVAGDMLDPADKQMASLRGKITMVHAGSFFHLFNWIQQLYIGKRLVEFLKPGTKNALIYGRQVGTNHPGPSSTSTRSAYLHDQASFQQLWDEVGTLTKTRWQVQVEPTGEPVSKVPGFSNHAFPVNFTVYQVS</sequence>
<evidence type="ECO:0000256" key="4">
    <source>
        <dbReference type="ARBA" id="ARBA00038314"/>
    </source>
</evidence>
<keyword evidence="7" id="KW-1185">Reference proteome</keyword>
<evidence type="ECO:0000256" key="2">
    <source>
        <dbReference type="ARBA" id="ARBA00022679"/>
    </source>
</evidence>
<accession>A0A8H4X814</accession>
<dbReference type="AlphaFoldDB" id="A0A8H4X814"/>
<evidence type="ECO:0000256" key="3">
    <source>
        <dbReference type="ARBA" id="ARBA00022691"/>
    </source>
</evidence>
<dbReference type="Pfam" id="PF13649">
    <property type="entry name" value="Methyltransf_25"/>
    <property type="match status" value="1"/>
</dbReference>
<dbReference type="InterPro" id="IPR029063">
    <property type="entry name" value="SAM-dependent_MTases_sf"/>
</dbReference>
<feature type="domain" description="Methyltransferase" evidence="5">
    <location>
        <begin position="103"/>
        <end position="204"/>
    </location>
</feature>
<protein>
    <recommendedName>
        <fullName evidence="5">Methyltransferase domain-containing protein</fullName>
    </recommendedName>
</protein>
<dbReference type="OrthoDB" id="2094832at2759"/>
<dbReference type="InterPro" id="IPR051654">
    <property type="entry name" value="Meroterpenoid_MTases"/>
</dbReference>
<reference evidence="6" key="2">
    <citation type="submission" date="2020-05" db="EMBL/GenBank/DDBJ databases">
        <authorList>
            <person name="Kim H.-S."/>
            <person name="Proctor R.H."/>
            <person name="Brown D.W."/>
        </authorList>
    </citation>
    <scope>NUCLEOTIDE SEQUENCE</scope>
    <source>
        <strain evidence="6">NRRL 20472</strain>
    </source>
</reference>
<keyword evidence="2" id="KW-0808">Transferase</keyword>
<organism evidence="6 7">
    <name type="scientific">Fusarium sarcochroum</name>
    <dbReference type="NCBI Taxonomy" id="1208366"/>
    <lineage>
        <taxon>Eukaryota</taxon>
        <taxon>Fungi</taxon>
        <taxon>Dikarya</taxon>
        <taxon>Ascomycota</taxon>
        <taxon>Pezizomycotina</taxon>
        <taxon>Sordariomycetes</taxon>
        <taxon>Hypocreomycetidae</taxon>
        <taxon>Hypocreales</taxon>
        <taxon>Nectriaceae</taxon>
        <taxon>Fusarium</taxon>
        <taxon>Fusarium lateritium species complex</taxon>
    </lineage>
</organism>
<evidence type="ECO:0000256" key="1">
    <source>
        <dbReference type="ARBA" id="ARBA00005179"/>
    </source>
</evidence>
<dbReference type="PANTHER" id="PTHR35897">
    <property type="entry name" value="METHYLTRANSFERASE AUSD"/>
    <property type="match status" value="1"/>
</dbReference>
<dbReference type="Proteomes" id="UP000622797">
    <property type="component" value="Unassembled WGS sequence"/>
</dbReference>
<dbReference type="GO" id="GO:0016740">
    <property type="term" value="F:transferase activity"/>
    <property type="evidence" value="ECO:0007669"/>
    <property type="project" value="UniProtKB-KW"/>
</dbReference>
<proteinExistence type="inferred from homology"/>
<evidence type="ECO:0000259" key="5">
    <source>
        <dbReference type="Pfam" id="PF13649"/>
    </source>
</evidence>
<dbReference type="EMBL" id="JABEXW010000352">
    <property type="protein sequence ID" value="KAF4965402.1"/>
    <property type="molecule type" value="Genomic_DNA"/>
</dbReference>